<keyword evidence="2" id="KW-1185">Reference proteome</keyword>
<dbReference type="InterPro" id="IPR010321">
    <property type="entry name" value="DUF922"/>
</dbReference>
<dbReference type="AlphaFoldDB" id="A0A8J3DCF7"/>
<evidence type="ECO:0000313" key="1">
    <source>
        <dbReference type="EMBL" id="GHB82109.1"/>
    </source>
</evidence>
<reference evidence="1 2" key="1">
    <citation type="journal article" date="2014" name="Int. J. Syst. Evol. Microbiol.">
        <title>Complete genome sequence of Corynebacterium casei LMG S-19264T (=DSM 44701T), isolated from a smear-ripened cheese.</title>
        <authorList>
            <consortium name="US DOE Joint Genome Institute (JGI-PGF)"/>
            <person name="Walter F."/>
            <person name="Albersmeier A."/>
            <person name="Kalinowski J."/>
            <person name="Ruckert C."/>
        </authorList>
    </citation>
    <scope>NUCLEOTIDE SEQUENCE [LARGE SCALE GENOMIC DNA]</scope>
    <source>
        <strain evidence="1 2">KCTC 12866</strain>
    </source>
</reference>
<organism evidence="1 2">
    <name type="scientific">Persicitalea jodogahamensis</name>
    <dbReference type="NCBI Taxonomy" id="402147"/>
    <lineage>
        <taxon>Bacteria</taxon>
        <taxon>Pseudomonadati</taxon>
        <taxon>Bacteroidota</taxon>
        <taxon>Cytophagia</taxon>
        <taxon>Cytophagales</taxon>
        <taxon>Spirosomataceae</taxon>
        <taxon>Persicitalea</taxon>
    </lineage>
</organism>
<dbReference type="EMBL" id="BMXF01000004">
    <property type="protein sequence ID" value="GHB82109.1"/>
    <property type="molecule type" value="Genomic_DNA"/>
</dbReference>
<evidence type="ECO:0000313" key="2">
    <source>
        <dbReference type="Proteomes" id="UP000598271"/>
    </source>
</evidence>
<name>A0A8J3DCF7_9BACT</name>
<protein>
    <recommendedName>
        <fullName evidence="3">DUF922 domain-containing protein</fullName>
    </recommendedName>
</protein>
<gene>
    <name evidence="1" type="ORF">GCM10007390_41480</name>
</gene>
<dbReference type="Pfam" id="PF06037">
    <property type="entry name" value="DUF922"/>
    <property type="match status" value="1"/>
</dbReference>
<proteinExistence type="predicted"/>
<sequence>MAVSDKRANKPNQLGNIFVYGKSVPLALSQSLEKSLFDHWDYSLKTKEEDSLPLEIQLDEVSVSERKVAPNKIAGEMKVKITFRWTRNKVPLFLTGYSSGSTYTRPESTYDHEALLRRLLDGAIRQFDQWYGLNDKKNPQLARGLKLVLKDEPPSDQADTVFYHPDKKLTWLDFQGKSNRPGSKYAAAVFSSMSYEGNSRMADNYLQATISLKVFMVRSMSWGREEARNTYTLAHEQTHFDITRIIAERFKERLKKVDLTIEDYDSQIQYEFLEAFREMNTEQEKYDAETRHGLNTTTQAAWSRKVQEEISRIYQGS</sequence>
<comment type="caution">
    <text evidence="1">The sequence shown here is derived from an EMBL/GenBank/DDBJ whole genome shotgun (WGS) entry which is preliminary data.</text>
</comment>
<dbReference type="Proteomes" id="UP000598271">
    <property type="component" value="Unassembled WGS sequence"/>
</dbReference>
<accession>A0A8J3DCF7</accession>
<evidence type="ECO:0008006" key="3">
    <source>
        <dbReference type="Google" id="ProtNLM"/>
    </source>
</evidence>